<evidence type="ECO:0000313" key="6">
    <source>
        <dbReference type="Proteomes" id="UP000504612"/>
    </source>
</evidence>
<keyword evidence="6" id="KW-1185">Reference proteome</keyword>
<dbReference type="InterPro" id="IPR031994">
    <property type="entry name" value="JAKMIP_C"/>
</dbReference>
<dbReference type="CTD" id="9832"/>
<sequence>MSKKGRSKAEKPEVLIMSLQAANEDLRTKLTDIQIELHQEKSKVNKLEREKIQETKRIRELEQRKQTVQITELKAKLHEEKMKELQAVRENLIKQHEQEMARTMKIRDSEIQRLKSALYALREGSSDKVRTALSIEAREEARKQFDSERLKLLQEITELKSAKKQVDEALNNMIQADKIKAGDLRSEHQSHQEAISKIKWESERDIRRLMDEIKAKDRTIFSLEKELETLTGYVQKLQLQKEALDEQLFLVKEAECNMSSPKREIPGRAGDGSEHCSSPDLRRNQKRMAELNATIRKLEDRNTLLVDERNELLKRVREAEKQCKPLLERNKCLSKRNDELMQSLQRMEEKLKAITKENVEMKEKMVSHPPLKKLKSLNDLDQANEEQETEFLKLQVIEQQNIIDELTRDREKLIRRRKHKRSSKPIKRHVLDTVYGGDDDSMDSETSSMASFRTDRTPATPDEDLDESLAAEESELRFRQLTKEYQALQRAYALLQEQTGGIIDAEREAKAQEQLQAEVQRYRAKIEDLEKTLAQKGQIEKLEVENNRLQQELQDARDQNELLEFRNLELEERERRSPPFNLQIHPFSDGVSALQIYCMKEGVKDVSIPDLIKQLDILGDNGNLRNEEQVAIIQASTVLSLAEKWIQQIEGAEAALHQKMMELESDMEQFCKIKGYLEEELDYRKQALDQAYMRIQELEATLYNALQQETVIKFGELLSEKQQEELRTAVEKLRRQMLRKSREYDCQILQERMELLQQAHQRIRDLEDKTDIQKRQIKDLEEKFLFLFLFFSLAFILWP</sequence>
<feature type="coiled-coil region" evidence="3">
    <location>
        <begin position="206"/>
        <end position="247"/>
    </location>
</feature>
<dbReference type="GO" id="GO:0008017">
    <property type="term" value="F:microtubule binding"/>
    <property type="evidence" value="ECO:0007669"/>
    <property type="project" value="InterPro"/>
</dbReference>
<dbReference type="GO" id="GO:0016301">
    <property type="term" value="F:kinase activity"/>
    <property type="evidence" value="ECO:0007669"/>
    <property type="project" value="UniProtKB-KW"/>
</dbReference>
<dbReference type="RefSeq" id="XP_026541310.1">
    <property type="nucleotide sequence ID" value="XM_026685525.1"/>
</dbReference>
<dbReference type="PANTHER" id="PTHR18935:SF7">
    <property type="entry name" value="JANUS KINASE AND MICROTUBULE-INTERACTING PROTEIN 2"/>
    <property type="match status" value="1"/>
</dbReference>
<keyword evidence="7" id="KW-0808">Transferase</keyword>
<dbReference type="InterPro" id="IPR024836">
    <property type="entry name" value="JAKMIP"/>
</dbReference>
<feature type="coiled-coil region" evidence="3">
    <location>
        <begin position="396"/>
        <end position="423"/>
    </location>
</feature>
<feature type="region of interest" description="Disordered" evidence="4">
    <location>
        <begin position="261"/>
        <end position="281"/>
    </location>
</feature>
<protein>
    <submittedName>
        <fullName evidence="7">Janus kinase and microtubule-interacting protein 2 isoform X2</fullName>
    </submittedName>
</protein>
<reference evidence="7" key="1">
    <citation type="submission" date="2025-08" db="UniProtKB">
        <authorList>
            <consortium name="RefSeq"/>
        </authorList>
    </citation>
    <scope>IDENTIFICATION</scope>
</reference>
<evidence type="ECO:0000256" key="4">
    <source>
        <dbReference type="SAM" id="MobiDB-lite"/>
    </source>
</evidence>
<evidence type="ECO:0000259" key="5">
    <source>
        <dbReference type="Pfam" id="PF16034"/>
    </source>
</evidence>
<name>A0A6J1VEP4_9SAUR</name>
<keyword evidence="2 3" id="KW-0175">Coiled coil</keyword>
<evidence type="ECO:0000256" key="2">
    <source>
        <dbReference type="ARBA" id="ARBA00023054"/>
    </source>
</evidence>
<feature type="compositionally biased region" description="Basic and acidic residues" evidence="4">
    <location>
        <begin position="261"/>
        <end position="274"/>
    </location>
</feature>
<dbReference type="Pfam" id="PF16034">
    <property type="entry name" value="JAKMIP_CC3"/>
    <property type="match status" value="1"/>
</dbReference>
<evidence type="ECO:0000256" key="1">
    <source>
        <dbReference type="ARBA" id="ARBA00005239"/>
    </source>
</evidence>
<organism evidence="6 7">
    <name type="scientific">Notechis scutatus</name>
    <name type="common">mainland tiger snake</name>
    <dbReference type="NCBI Taxonomy" id="8663"/>
    <lineage>
        <taxon>Eukaryota</taxon>
        <taxon>Metazoa</taxon>
        <taxon>Chordata</taxon>
        <taxon>Craniata</taxon>
        <taxon>Vertebrata</taxon>
        <taxon>Euteleostomi</taxon>
        <taxon>Lepidosauria</taxon>
        <taxon>Squamata</taxon>
        <taxon>Bifurcata</taxon>
        <taxon>Unidentata</taxon>
        <taxon>Episquamata</taxon>
        <taxon>Toxicofera</taxon>
        <taxon>Serpentes</taxon>
        <taxon>Colubroidea</taxon>
        <taxon>Elapidae</taxon>
        <taxon>Hydrophiinae</taxon>
        <taxon>Notechis</taxon>
    </lineage>
</organism>
<feature type="coiled-coil region" evidence="3">
    <location>
        <begin position="16"/>
        <end position="102"/>
    </location>
</feature>
<dbReference type="GeneID" id="113423938"/>
<feature type="coiled-coil region" evidence="3">
    <location>
        <begin position="646"/>
        <end position="783"/>
    </location>
</feature>
<feature type="coiled-coil region" evidence="3">
    <location>
        <begin position="471"/>
        <end position="573"/>
    </location>
</feature>
<feature type="region of interest" description="Disordered" evidence="4">
    <location>
        <begin position="433"/>
        <end position="464"/>
    </location>
</feature>
<proteinExistence type="inferred from homology"/>
<keyword evidence="7" id="KW-0418">Kinase</keyword>
<evidence type="ECO:0000256" key="3">
    <source>
        <dbReference type="SAM" id="Coils"/>
    </source>
</evidence>
<comment type="similarity">
    <text evidence="1">Belongs to the JAKMIP family.</text>
</comment>
<dbReference type="PANTHER" id="PTHR18935">
    <property type="entry name" value="GOLGIN SUBFAMILY A MEMBER 4-LIKE ISOFORM X1"/>
    <property type="match status" value="1"/>
</dbReference>
<accession>A0A6J1VEP4</accession>
<feature type="coiled-coil region" evidence="3">
    <location>
        <begin position="281"/>
        <end position="364"/>
    </location>
</feature>
<dbReference type="AlphaFoldDB" id="A0A6J1VEP4"/>
<feature type="domain" description="Janus kinase and microtubule-interacting protein C-terminal" evidence="5">
    <location>
        <begin position="409"/>
        <end position="538"/>
    </location>
</feature>
<dbReference type="GO" id="GO:0019900">
    <property type="term" value="F:kinase binding"/>
    <property type="evidence" value="ECO:0007669"/>
    <property type="project" value="InterPro"/>
</dbReference>
<feature type="coiled-coil region" evidence="3">
    <location>
        <begin position="152"/>
        <end position="179"/>
    </location>
</feature>
<gene>
    <name evidence="7" type="primary">JAKMIP2</name>
</gene>
<evidence type="ECO:0000313" key="7">
    <source>
        <dbReference type="RefSeq" id="XP_026541310.1"/>
    </source>
</evidence>
<dbReference type="Proteomes" id="UP000504612">
    <property type="component" value="Unplaced"/>
</dbReference>